<feature type="transmembrane region" description="Helical" evidence="1">
    <location>
        <begin position="6"/>
        <end position="29"/>
    </location>
</feature>
<comment type="caution">
    <text evidence="2">The sequence shown here is derived from an EMBL/GenBank/DDBJ whole genome shotgun (WGS) entry which is preliminary data.</text>
</comment>
<proteinExistence type="predicted"/>
<organism evidence="2 3">
    <name type="scientific">Vibrio marisflavi CECT 7928</name>
    <dbReference type="NCBI Taxonomy" id="634439"/>
    <lineage>
        <taxon>Bacteria</taxon>
        <taxon>Pseudomonadati</taxon>
        <taxon>Pseudomonadota</taxon>
        <taxon>Gammaproteobacteria</taxon>
        <taxon>Vibrionales</taxon>
        <taxon>Vibrionaceae</taxon>
        <taxon>Vibrio</taxon>
    </lineage>
</organism>
<gene>
    <name evidence="2" type="ORF">VMF7928_01729</name>
</gene>
<sequence length="138" mass="15798">MNYRNTGFSTLLVTSMLLSAMLLLTLGLYKSAFLNIKQIQNQISYRKNYWYAEGGLECAFAYLQYHESVTGSASFCEQLDHSVQVTELGENYYQLESSRGYVLLTRNVVISYGDTEGEESSSANIFHAQWQKGSWYEH</sequence>
<evidence type="ECO:0000313" key="3">
    <source>
        <dbReference type="Proteomes" id="UP000838748"/>
    </source>
</evidence>
<evidence type="ECO:0000313" key="2">
    <source>
        <dbReference type="EMBL" id="CAH0538869.1"/>
    </source>
</evidence>
<keyword evidence="1" id="KW-0472">Membrane</keyword>
<dbReference type="EMBL" id="CAKLDM010000002">
    <property type="protein sequence ID" value="CAH0538869.1"/>
    <property type="molecule type" value="Genomic_DNA"/>
</dbReference>
<dbReference type="Proteomes" id="UP000838748">
    <property type="component" value="Unassembled WGS sequence"/>
</dbReference>
<dbReference type="RefSeq" id="WP_237361067.1">
    <property type="nucleotide sequence ID" value="NZ_CAKLDM010000002.1"/>
</dbReference>
<keyword evidence="1" id="KW-1133">Transmembrane helix</keyword>
<protein>
    <submittedName>
        <fullName evidence="2">Uncharacterized protein</fullName>
    </submittedName>
</protein>
<accession>A0ABM9A392</accession>
<keyword evidence="1" id="KW-0812">Transmembrane</keyword>
<reference evidence="2" key="1">
    <citation type="submission" date="2021-11" db="EMBL/GenBank/DDBJ databases">
        <authorList>
            <person name="Rodrigo-Torres L."/>
            <person name="Arahal R. D."/>
            <person name="Lucena T."/>
        </authorList>
    </citation>
    <scope>NUCLEOTIDE SEQUENCE</scope>
    <source>
        <strain evidence="2">CECT 7928</strain>
    </source>
</reference>
<keyword evidence="3" id="KW-1185">Reference proteome</keyword>
<name>A0ABM9A392_9VIBR</name>
<evidence type="ECO:0000256" key="1">
    <source>
        <dbReference type="SAM" id="Phobius"/>
    </source>
</evidence>